<dbReference type="FunFam" id="3.30.1370.30:FF:000002">
    <property type="entry name" value="30S ribosomal protein S8"/>
    <property type="match status" value="1"/>
</dbReference>
<evidence type="ECO:0000256" key="3">
    <source>
        <dbReference type="ARBA" id="ARBA00022884"/>
    </source>
</evidence>
<dbReference type="InterPro" id="IPR000630">
    <property type="entry name" value="Ribosomal_uS8"/>
</dbReference>
<keyword evidence="2" id="KW-0699">rRNA-binding</keyword>
<gene>
    <name evidence="6" type="ORF">LCGC14_0993540</name>
</gene>
<evidence type="ECO:0000256" key="5">
    <source>
        <dbReference type="ARBA" id="ARBA00023274"/>
    </source>
</evidence>
<dbReference type="InterPro" id="IPR035987">
    <property type="entry name" value="Ribosomal_uS8_sf"/>
</dbReference>
<dbReference type="AlphaFoldDB" id="A0A0F9RBI0"/>
<keyword evidence="3" id="KW-0694">RNA-binding</keyword>
<comment type="caution">
    <text evidence="6">The sequence shown here is derived from an EMBL/GenBank/DDBJ whole genome shotgun (WGS) entry which is preliminary data.</text>
</comment>
<keyword evidence="5" id="KW-0687">Ribonucleoprotein</keyword>
<dbReference type="GO" id="GO:0006412">
    <property type="term" value="P:translation"/>
    <property type="evidence" value="ECO:0007669"/>
    <property type="project" value="InterPro"/>
</dbReference>
<dbReference type="GO" id="GO:0019843">
    <property type="term" value="F:rRNA binding"/>
    <property type="evidence" value="ECO:0007669"/>
    <property type="project" value="UniProtKB-KW"/>
</dbReference>
<dbReference type="GO" id="GO:0003735">
    <property type="term" value="F:structural constituent of ribosome"/>
    <property type="evidence" value="ECO:0007669"/>
    <property type="project" value="InterPro"/>
</dbReference>
<protein>
    <recommendedName>
        <fullName evidence="7">30S ribosomal protein S8</fullName>
    </recommendedName>
</protein>
<dbReference type="FunFam" id="3.30.1490.10:FF:000001">
    <property type="entry name" value="30S ribosomal protein S8"/>
    <property type="match status" value="1"/>
</dbReference>
<dbReference type="NCBIfam" id="NF001109">
    <property type="entry name" value="PRK00136.1"/>
    <property type="match status" value="1"/>
</dbReference>
<comment type="similarity">
    <text evidence="1">Belongs to the universal ribosomal protein uS8 family.</text>
</comment>
<dbReference type="PANTHER" id="PTHR11758">
    <property type="entry name" value="40S RIBOSOMAL PROTEIN S15A"/>
    <property type="match status" value="1"/>
</dbReference>
<dbReference type="EMBL" id="LAZR01003792">
    <property type="protein sequence ID" value="KKN14698.1"/>
    <property type="molecule type" value="Genomic_DNA"/>
</dbReference>
<accession>A0A0F9RBI0</accession>
<organism evidence="6">
    <name type="scientific">marine sediment metagenome</name>
    <dbReference type="NCBI Taxonomy" id="412755"/>
    <lineage>
        <taxon>unclassified sequences</taxon>
        <taxon>metagenomes</taxon>
        <taxon>ecological metagenomes</taxon>
    </lineage>
</organism>
<name>A0A0F9RBI0_9ZZZZ</name>
<dbReference type="GO" id="GO:0005840">
    <property type="term" value="C:ribosome"/>
    <property type="evidence" value="ECO:0007669"/>
    <property type="project" value="UniProtKB-KW"/>
</dbReference>
<reference evidence="6" key="1">
    <citation type="journal article" date="2015" name="Nature">
        <title>Complex archaea that bridge the gap between prokaryotes and eukaryotes.</title>
        <authorList>
            <person name="Spang A."/>
            <person name="Saw J.H."/>
            <person name="Jorgensen S.L."/>
            <person name="Zaremba-Niedzwiedzka K."/>
            <person name="Martijn J."/>
            <person name="Lind A.E."/>
            <person name="van Eijk R."/>
            <person name="Schleper C."/>
            <person name="Guy L."/>
            <person name="Ettema T.J."/>
        </authorList>
    </citation>
    <scope>NUCLEOTIDE SEQUENCE</scope>
</reference>
<dbReference type="Gene3D" id="3.30.1490.10">
    <property type="match status" value="1"/>
</dbReference>
<proteinExistence type="inferred from homology"/>
<sequence length="132" mass="15010">MCMTDPIADMLTRIRNANMKVKESVNMPSSRIKIGIAEVLKREGFIKDFKKISDNKQGLLRIYLKYGPLKQKVINHIKRESKPGRRVYKKVEEIGKVLNGIGISIYSTSKGILSNGECRKNKVGGERICTIW</sequence>
<dbReference type="HAMAP" id="MF_01302_B">
    <property type="entry name" value="Ribosomal_uS8_B"/>
    <property type="match status" value="1"/>
</dbReference>
<evidence type="ECO:0008006" key="7">
    <source>
        <dbReference type="Google" id="ProtNLM"/>
    </source>
</evidence>
<evidence type="ECO:0000256" key="4">
    <source>
        <dbReference type="ARBA" id="ARBA00022980"/>
    </source>
</evidence>
<dbReference type="SUPFAM" id="SSF56047">
    <property type="entry name" value="Ribosomal protein S8"/>
    <property type="match status" value="1"/>
</dbReference>
<dbReference type="GO" id="GO:1990904">
    <property type="term" value="C:ribonucleoprotein complex"/>
    <property type="evidence" value="ECO:0007669"/>
    <property type="project" value="UniProtKB-KW"/>
</dbReference>
<dbReference type="GO" id="GO:0005737">
    <property type="term" value="C:cytoplasm"/>
    <property type="evidence" value="ECO:0007669"/>
    <property type="project" value="UniProtKB-ARBA"/>
</dbReference>
<dbReference type="Pfam" id="PF00410">
    <property type="entry name" value="Ribosomal_S8"/>
    <property type="match status" value="1"/>
</dbReference>
<evidence type="ECO:0000256" key="2">
    <source>
        <dbReference type="ARBA" id="ARBA00022730"/>
    </source>
</evidence>
<dbReference type="Gene3D" id="3.30.1370.30">
    <property type="match status" value="1"/>
</dbReference>
<keyword evidence="4" id="KW-0689">Ribosomal protein</keyword>
<evidence type="ECO:0000313" key="6">
    <source>
        <dbReference type="EMBL" id="KKN14698.1"/>
    </source>
</evidence>
<evidence type="ECO:0000256" key="1">
    <source>
        <dbReference type="ARBA" id="ARBA00006471"/>
    </source>
</evidence>